<dbReference type="SUPFAM" id="SSF48498">
    <property type="entry name" value="Tetracyclin repressor-like, C-terminal domain"/>
    <property type="match status" value="1"/>
</dbReference>
<dbReference type="Pfam" id="PF13977">
    <property type="entry name" value="TetR_C_6"/>
    <property type="match status" value="1"/>
</dbReference>
<keyword evidence="1" id="KW-0678">Repressor</keyword>
<gene>
    <name evidence="7" type="ORF">FVP33_05985</name>
</gene>
<sequence>MEGPGMTRVPSDERRAALIQAALAVIDRDGVSAATTRAIVAEAGMSLASFHYAFRSRDEMMRELIAFVVANEKRVTLAAVAPGTDIRTAVRAGLQAYFDLLVENPQREQALFELMNYSLRTPELDAVPAAQYASYFAAAGELLEYGALATGVTWSRPVQEVARILIAINDGYTLAWLADRDAVAAGRLMDFAADTIAALARPARPSPRPATPQEPQP</sequence>
<evidence type="ECO:0000259" key="6">
    <source>
        <dbReference type="PROSITE" id="PS50977"/>
    </source>
</evidence>
<comment type="caution">
    <text evidence="7">The sequence shown here is derived from an EMBL/GenBank/DDBJ whole genome shotgun (WGS) entry which is preliminary data.</text>
</comment>
<keyword evidence="4" id="KW-0804">Transcription</keyword>
<evidence type="ECO:0000313" key="7">
    <source>
        <dbReference type="EMBL" id="TXN31137.1"/>
    </source>
</evidence>
<dbReference type="Proteomes" id="UP000321379">
    <property type="component" value="Unassembled WGS sequence"/>
</dbReference>
<protein>
    <submittedName>
        <fullName evidence="7">TetR family transcriptional regulator</fullName>
    </submittedName>
</protein>
<dbReference type="InterPro" id="IPR009057">
    <property type="entry name" value="Homeodomain-like_sf"/>
</dbReference>
<name>A0A5C8USC1_9MICO</name>
<evidence type="ECO:0000256" key="3">
    <source>
        <dbReference type="ARBA" id="ARBA00023125"/>
    </source>
</evidence>
<dbReference type="PROSITE" id="PS50977">
    <property type="entry name" value="HTH_TETR_2"/>
    <property type="match status" value="1"/>
</dbReference>
<dbReference type="EMBL" id="VRMG01000005">
    <property type="protein sequence ID" value="TXN31137.1"/>
    <property type="molecule type" value="Genomic_DNA"/>
</dbReference>
<evidence type="ECO:0000256" key="1">
    <source>
        <dbReference type="ARBA" id="ARBA00022491"/>
    </source>
</evidence>
<reference evidence="7 8" key="1">
    <citation type="submission" date="2019-08" db="EMBL/GenBank/DDBJ databases">
        <title>Bacterial whole genome sequence for Glaciihabitans sp. CHu50b-6-2.</title>
        <authorList>
            <person name="Jin L."/>
        </authorList>
    </citation>
    <scope>NUCLEOTIDE SEQUENCE [LARGE SCALE GENOMIC DNA]</scope>
    <source>
        <strain evidence="7 8">CHu50b-6-2</strain>
    </source>
</reference>
<dbReference type="InterPro" id="IPR039538">
    <property type="entry name" value="BetI_C"/>
</dbReference>
<organism evidence="7 8">
    <name type="scientific">Lacisediminihabitans profunda</name>
    <dbReference type="NCBI Taxonomy" id="2594790"/>
    <lineage>
        <taxon>Bacteria</taxon>
        <taxon>Bacillati</taxon>
        <taxon>Actinomycetota</taxon>
        <taxon>Actinomycetes</taxon>
        <taxon>Micrococcales</taxon>
        <taxon>Microbacteriaceae</taxon>
        <taxon>Lacisediminihabitans</taxon>
    </lineage>
</organism>
<dbReference type="PANTHER" id="PTHR30055:SF234">
    <property type="entry name" value="HTH-TYPE TRANSCRIPTIONAL REGULATOR BETI"/>
    <property type="match status" value="1"/>
</dbReference>
<evidence type="ECO:0000313" key="8">
    <source>
        <dbReference type="Proteomes" id="UP000321379"/>
    </source>
</evidence>
<dbReference type="InterPro" id="IPR036271">
    <property type="entry name" value="Tet_transcr_reg_TetR-rel_C_sf"/>
</dbReference>
<dbReference type="InterPro" id="IPR050109">
    <property type="entry name" value="HTH-type_TetR-like_transc_reg"/>
</dbReference>
<evidence type="ECO:0000256" key="5">
    <source>
        <dbReference type="PROSITE-ProRule" id="PRU00335"/>
    </source>
</evidence>
<dbReference type="AlphaFoldDB" id="A0A5C8USC1"/>
<dbReference type="SUPFAM" id="SSF46689">
    <property type="entry name" value="Homeodomain-like"/>
    <property type="match status" value="1"/>
</dbReference>
<dbReference type="GO" id="GO:0000976">
    <property type="term" value="F:transcription cis-regulatory region binding"/>
    <property type="evidence" value="ECO:0007669"/>
    <property type="project" value="TreeGrafter"/>
</dbReference>
<keyword evidence="2" id="KW-0805">Transcription regulation</keyword>
<feature type="DNA-binding region" description="H-T-H motif" evidence="5">
    <location>
        <begin position="35"/>
        <end position="54"/>
    </location>
</feature>
<dbReference type="Gene3D" id="1.10.357.10">
    <property type="entry name" value="Tetracycline Repressor, domain 2"/>
    <property type="match status" value="1"/>
</dbReference>
<dbReference type="Pfam" id="PF00440">
    <property type="entry name" value="TetR_N"/>
    <property type="match status" value="1"/>
</dbReference>
<evidence type="ECO:0000256" key="2">
    <source>
        <dbReference type="ARBA" id="ARBA00023015"/>
    </source>
</evidence>
<proteinExistence type="predicted"/>
<keyword evidence="3 5" id="KW-0238">DNA-binding</keyword>
<dbReference type="PANTHER" id="PTHR30055">
    <property type="entry name" value="HTH-TYPE TRANSCRIPTIONAL REGULATOR RUTR"/>
    <property type="match status" value="1"/>
</dbReference>
<accession>A0A5C8USC1</accession>
<evidence type="ECO:0000256" key="4">
    <source>
        <dbReference type="ARBA" id="ARBA00023163"/>
    </source>
</evidence>
<feature type="domain" description="HTH tetR-type" evidence="6">
    <location>
        <begin position="12"/>
        <end position="72"/>
    </location>
</feature>
<dbReference type="InterPro" id="IPR001647">
    <property type="entry name" value="HTH_TetR"/>
</dbReference>
<keyword evidence="8" id="KW-1185">Reference proteome</keyword>
<dbReference type="GO" id="GO:0003700">
    <property type="term" value="F:DNA-binding transcription factor activity"/>
    <property type="evidence" value="ECO:0007669"/>
    <property type="project" value="TreeGrafter"/>
</dbReference>